<keyword evidence="2" id="KW-0472">Membrane</keyword>
<keyword evidence="2" id="KW-0812">Transmembrane</keyword>
<sequence>MNSAALITMSLAQGVVISVAAYFFYRILTMPSKSEPDSNSDNDEVLIRQKY</sequence>
<keyword evidence="2" id="KW-1133">Transmembrane helix</keyword>
<dbReference type="RefSeq" id="WP_187585701.1">
    <property type="nucleotide sequence ID" value="NZ_JACLHY010000015.1"/>
</dbReference>
<protein>
    <submittedName>
        <fullName evidence="3">Uncharacterized protein</fullName>
    </submittedName>
</protein>
<keyword evidence="4" id="KW-1185">Reference proteome</keyword>
<name>A0ABR7QPQ6_9FLAO</name>
<evidence type="ECO:0000256" key="2">
    <source>
        <dbReference type="SAM" id="Phobius"/>
    </source>
</evidence>
<feature type="region of interest" description="Disordered" evidence="1">
    <location>
        <begin position="31"/>
        <end position="51"/>
    </location>
</feature>
<comment type="caution">
    <text evidence="3">The sequence shown here is derived from an EMBL/GenBank/DDBJ whole genome shotgun (WGS) entry which is preliminary data.</text>
</comment>
<accession>A0ABR7QPQ6</accession>
<feature type="transmembrane region" description="Helical" evidence="2">
    <location>
        <begin position="6"/>
        <end position="25"/>
    </location>
</feature>
<organism evidence="3 4">
    <name type="scientific">Arenibacter arenosicollis</name>
    <dbReference type="NCBI Taxonomy" id="2762274"/>
    <lineage>
        <taxon>Bacteria</taxon>
        <taxon>Pseudomonadati</taxon>
        <taxon>Bacteroidota</taxon>
        <taxon>Flavobacteriia</taxon>
        <taxon>Flavobacteriales</taxon>
        <taxon>Flavobacteriaceae</taxon>
        <taxon>Arenibacter</taxon>
    </lineage>
</organism>
<evidence type="ECO:0000256" key="1">
    <source>
        <dbReference type="SAM" id="MobiDB-lite"/>
    </source>
</evidence>
<proteinExistence type="predicted"/>
<gene>
    <name evidence="3" type="ORF">H4O18_14240</name>
</gene>
<dbReference type="Proteomes" id="UP000618952">
    <property type="component" value="Unassembled WGS sequence"/>
</dbReference>
<evidence type="ECO:0000313" key="4">
    <source>
        <dbReference type="Proteomes" id="UP000618952"/>
    </source>
</evidence>
<evidence type="ECO:0000313" key="3">
    <source>
        <dbReference type="EMBL" id="MBC8769151.1"/>
    </source>
</evidence>
<dbReference type="EMBL" id="JACLHY010000015">
    <property type="protein sequence ID" value="MBC8769151.1"/>
    <property type="molecule type" value="Genomic_DNA"/>
</dbReference>
<reference evidence="3 4" key="1">
    <citation type="submission" date="2020-08" db="EMBL/GenBank/DDBJ databases">
        <title>Arenibacter gaetbuli sp. nov., isolated from a sand dune.</title>
        <authorList>
            <person name="Park S."/>
            <person name="Yoon J.-H."/>
        </authorList>
    </citation>
    <scope>NUCLEOTIDE SEQUENCE [LARGE SCALE GENOMIC DNA]</scope>
    <source>
        <strain evidence="3 4">BSSL-BM3</strain>
    </source>
</reference>